<dbReference type="SUPFAM" id="SSF46785">
    <property type="entry name" value="Winged helix' DNA-binding domain"/>
    <property type="match status" value="1"/>
</dbReference>
<dbReference type="PRINTS" id="PR00039">
    <property type="entry name" value="HTHLYSR"/>
</dbReference>
<dbReference type="Proteomes" id="UP001528672">
    <property type="component" value="Unassembled WGS sequence"/>
</dbReference>
<dbReference type="CDD" id="cd08481">
    <property type="entry name" value="PBP2_GcdR_like"/>
    <property type="match status" value="1"/>
</dbReference>
<keyword evidence="7" id="KW-1185">Reference proteome</keyword>
<dbReference type="EMBL" id="JAQSIO010000006">
    <property type="protein sequence ID" value="MDD0816039.1"/>
    <property type="molecule type" value="Genomic_DNA"/>
</dbReference>
<evidence type="ECO:0000313" key="7">
    <source>
        <dbReference type="Proteomes" id="UP001528672"/>
    </source>
</evidence>
<evidence type="ECO:0000256" key="4">
    <source>
        <dbReference type="ARBA" id="ARBA00023163"/>
    </source>
</evidence>
<dbReference type="Pfam" id="PF00126">
    <property type="entry name" value="HTH_1"/>
    <property type="match status" value="1"/>
</dbReference>
<organism evidence="6 7">
    <name type="scientific">Curvibacter microcysteis</name>
    <dbReference type="NCBI Taxonomy" id="3026419"/>
    <lineage>
        <taxon>Bacteria</taxon>
        <taxon>Pseudomonadati</taxon>
        <taxon>Pseudomonadota</taxon>
        <taxon>Betaproteobacteria</taxon>
        <taxon>Burkholderiales</taxon>
        <taxon>Comamonadaceae</taxon>
        <taxon>Curvibacter</taxon>
    </lineage>
</organism>
<dbReference type="InterPro" id="IPR000847">
    <property type="entry name" value="LysR_HTH_N"/>
</dbReference>
<evidence type="ECO:0000259" key="5">
    <source>
        <dbReference type="PROSITE" id="PS50931"/>
    </source>
</evidence>
<dbReference type="PROSITE" id="PS50931">
    <property type="entry name" value="HTH_LYSR"/>
    <property type="match status" value="1"/>
</dbReference>
<evidence type="ECO:0000313" key="6">
    <source>
        <dbReference type="EMBL" id="MDD0816039.1"/>
    </source>
</evidence>
<dbReference type="Gene3D" id="1.10.10.10">
    <property type="entry name" value="Winged helix-like DNA-binding domain superfamily/Winged helix DNA-binding domain"/>
    <property type="match status" value="1"/>
</dbReference>
<keyword evidence="3" id="KW-0238">DNA-binding</keyword>
<comment type="similarity">
    <text evidence="1">Belongs to the LysR transcriptional regulatory family.</text>
</comment>
<dbReference type="Pfam" id="PF03466">
    <property type="entry name" value="LysR_substrate"/>
    <property type="match status" value="1"/>
</dbReference>
<proteinExistence type="inferred from homology"/>
<evidence type="ECO:0000256" key="3">
    <source>
        <dbReference type="ARBA" id="ARBA00023125"/>
    </source>
</evidence>
<dbReference type="PANTHER" id="PTHR30537:SF26">
    <property type="entry name" value="GLYCINE CLEAVAGE SYSTEM TRANSCRIPTIONAL ACTIVATOR"/>
    <property type="match status" value="1"/>
</dbReference>
<evidence type="ECO:0000256" key="1">
    <source>
        <dbReference type="ARBA" id="ARBA00009437"/>
    </source>
</evidence>
<keyword evidence="4" id="KW-0804">Transcription</keyword>
<reference evidence="6 7" key="1">
    <citation type="submission" date="2023-02" db="EMBL/GenBank/DDBJ databases">
        <title>Bacterial whole genome sequence for Curvibacter sp. HBC28.</title>
        <authorList>
            <person name="Le V."/>
            <person name="Ko S.-R."/>
            <person name="Ahn C.-Y."/>
            <person name="Oh H.-M."/>
        </authorList>
    </citation>
    <scope>NUCLEOTIDE SEQUENCE [LARGE SCALE GENOMIC DNA]</scope>
    <source>
        <strain evidence="6 7">HBC28</strain>
    </source>
</reference>
<gene>
    <name evidence="6" type="ORF">PSQ39_15485</name>
</gene>
<keyword evidence="2" id="KW-0805">Transcription regulation</keyword>
<dbReference type="SUPFAM" id="SSF53850">
    <property type="entry name" value="Periplasmic binding protein-like II"/>
    <property type="match status" value="1"/>
</dbReference>
<protein>
    <submittedName>
        <fullName evidence="6">LysR family transcriptional regulator</fullName>
    </submittedName>
</protein>
<dbReference type="InterPro" id="IPR036388">
    <property type="entry name" value="WH-like_DNA-bd_sf"/>
</dbReference>
<evidence type="ECO:0000256" key="2">
    <source>
        <dbReference type="ARBA" id="ARBA00023015"/>
    </source>
</evidence>
<comment type="caution">
    <text evidence="6">The sequence shown here is derived from an EMBL/GenBank/DDBJ whole genome shotgun (WGS) entry which is preliminary data.</text>
</comment>
<dbReference type="InterPro" id="IPR005119">
    <property type="entry name" value="LysR_subst-bd"/>
</dbReference>
<dbReference type="PANTHER" id="PTHR30537">
    <property type="entry name" value="HTH-TYPE TRANSCRIPTIONAL REGULATOR"/>
    <property type="match status" value="1"/>
</dbReference>
<dbReference type="InterPro" id="IPR058163">
    <property type="entry name" value="LysR-type_TF_proteobact-type"/>
</dbReference>
<dbReference type="RefSeq" id="WP_273927737.1">
    <property type="nucleotide sequence ID" value="NZ_JAQSIO010000006.1"/>
</dbReference>
<feature type="domain" description="HTH lysR-type" evidence="5">
    <location>
        <begin position="13"/>
        <end position="65"/>
    </location>
</feature>
<dbReference type="InterPro" id="IPR036390">
    <property type="entry name" value="WH_DNA-bd_sf"/>
</dbReference>
<dbReference type="Gene3D" id="3.40.190.10">
    <property type="entry name" value="Periplasmic binding protein-like II"/>
    <property type="match status" value="2"/>
</dbReference>
<accession>A0ABT5MHH8</accession>
<sequence length="304" mass="32982">MLRRNLLPALPGLLAFEAAARHASISRAAAELHLTQGAVSRQIHQLEEQLGVALFHRVRQRVVLTDPGRIYAGELRPLLRQLGETTQKVMSFAGAGGVLNLAVLPTFGTRWLAPRLGRFLALHPQAGLNVATRTEPFDFDTEPFDAAIHFGAPHWAGAACHPLMHEEVVALCSPAYQRAQRLRRSADLARAVRLQQTTRPLLWAEWFAAAGQPVEQAARGPRFEQFAMMAQAAVHGLGAALLPRFLVQDEISSGALVVLPGPQLQGPEAYHLVVPDARAHNPLVQAFQAWLLAEVQAEGAAAPA</sequence>
<name>A0ABT5MHH8_9BURK</name>